<dbReference type="HAMAP" id="MF_00518">
    <property type="entry name" value="Deacylase_Dtd"/>
    <property type="match status" value="1"/>
</dbReference>
<dbReference type="FunFam" id="3.50.80.10:FF:000001">
    <property type="entry name" value="D-aminoacyl-tRNA deacylase"/>
    <property type="match status" value="1"/>
</dbReference>
<dbReference type="GO" id="GO:0019478">
    <property type="term" value="P:D-amino acid catabolic process"/>
    <property type="evidence" value="ECO:0007669"/>
    <property type="project" value="UniProtKB-UniRule"/>
</dbReference>
<evidence type="ECO:0000313" key="5">
    <source>
        <dbReference type="EMBL" id="HJC71999.1"/>
    </source>
</evidence>
<dbReference type="GO" id="GO:0005737">
    <property type="term" value="C:cytoplasm"/>
    <property type="evidence" value="ECO:0007669"/>
    <property type="project" value="UniProtKB-SubCell"/>
</dbReference>
<dbReference type="InterPro" id="IPR023509">
    <property type="entry name" value="DTD-like_sf"/>
</dbReference>
<dbReference type="AlphaFoldDB" id="A0A9D2Q371"/>
<evidence type="ECO:0000256" key="2">
    <source>
        <dbReference type="ARBA" id="ARBA00022555"/>
    </source>
</evidence>
<sequence>MKAVIQRVKRASVTVNGESTRSIGKGLMILLGVQDTDDLNICEKLAKKCAELRIFEDEQGKLNLSAQELGLSALVVSNFTLYADTKKGRRPSFVRAAKPPLADGAYERFVEELRKTGLHDVQTGEFGADMQIDLVNDGPVTIVIETDDWK</sequence>
<evidence type="ECO:0000256" key="4">
    <source>
        <dbReference type="HAMAP-Rule" id="MF_00518"/>
    </source>
</evidence>
<dbReference type="EC" id="3.1.1.-" evidence="4"/>
<organism evidence="5 6">
    <name type="scientific">Candidatus Ruthenibacterium merdavium</name>
    <dbReference type="NCBI Taxonomy" id="2838752"/>
    <lineage>
        <taxon>Bacteria</taxon>
        <taxon>Bacillati</taxon>
        <taxon>Bacillota</taxon>
        <taxon>Clostridia</taxon>
        <taxon>Eubacteriales</taxon>
        <taxon>Oscillospiraceae</taxon>
        <taxon>Ruthenibacterium</taxon>
    </lineage>
</organism>
<dbReference type="PANTHER" id="PTHR10472">
    <property type="entry name" value="D-TYROSYL-TRNA TYR DEACYLASE"/>
    <property type="match status" value="1"/>
</dbReference>
<evidence type="ECO:0000256" key="1">
    <source>
        <dbReference type="ARBA" id="ARBA00009673"/>
    </source>
</evidence>
<keyword evidence="4" id="KW-0963">Cytoplasm</keyword>
<protein>
    <recommendedName>
        <fullName evidence="4">D-aminoacyl-tRNA deacylase</fullName>
        <shortName evidence="4">DTD</shortName>
        <ecNumber evidence="4">3.1.1.96</ecNumber>
    </recommendedName>
    <alternativeName>
        <fullName evidence="4">Gly-tRNA(Ala) deacylase</fullName>
        <ecNumber evidence="4">3.1.1.-</ecNumber>
    </alternativeName>
</protein>
<feature type="short sequence motif" description="Gly-cisPro motif, important for rejection of L-amino acids" evidence="4">
    <location>
        <begin position="138"/>
        <end position="139"/>
    </location>
</feature>
<reference evidence="5" key="2">
    <citation type="submission" date="2021-04" db="EMBL/GenBank/DDBJ databases">
        <authorList>
            <person name="Gilroy R."/>
        </authorList>
    </citation>
    <scope>NUCLEOTIDE SEQUENCE</scope>
    <source>
        <strain evidence="5">5933</strain>
    </source>
</reference>
<dbReference type="GO" id="GO:0000049">
    <property type="term" value="F:tRNA binding"/>
    <property type="evidence" value="ECO:0007669"/>
    <property type="project" value="UniProtKB-UniRule"/>
</dbReference>
<dbReference type="GO" id="GO:0051500">
    <property type="term" value="F:D-tyrosyl-tRNA(Tyr) deacylase activity"/>
    <property type="evidence" value="ECO:0007669"/>
    <property type="project" value="TreeGrafter"/>
</dbReference>
<dbReference type="Gene3D" id="3.50.80.10">
    <property type="entry name" value="D-tyrosyl-tRNA(Tyr) deacylase"/>
    <property type="match status" value="1"/>
</dbReference>
<dbReference type="Proteomes" id="UP000823918">
    <property type="component" value="Unassembled WGS sequence"/>
</dbReference>
<dbReference type="NCBIfam" id="TIGR00256">
    <property type="entry name" value="D-aminoacyl-tRNA deacylase"/>
    <property type="match status" value="1"/>
</dbReference>
<proteinExistence type="inferred from homology"/>
<gene>
    <name evidence="4 5" type="primary">dtd</name>
    <name evidence="5" type="ORF">H9698_04290</name>
</gene>
<comment type="catalytic activity">
    <reaction evidence="4">
        <text>a D-aminoacyl-tRNA + H2O = a tRNA + a D-alpha-amino acid + H(+)</text>
        <dbReference type="Rhea" id="RHEA:13953"/>
        <dbReference type="Rhea" id="RHEA-COMP:10123"/>
        <dbReference type="Rhea" id="RHEA-COMP:10124"/>
        <dbReference type="ChEBI" id="CHEBI:15377"/>
        <dbReference type="ChEBI" id="CHEBI:15378"/>
        <dbReference type="ChEBI" id="CHEBI:59871"/>
        <dbReference type="ChEBI" id="CHEBI:78442"/>
        <dbReference type="ChEBI" id="CHEBI:79333"/>
        <dbReference type="EC" id="3.1.1.96"/>
    </reaction>
</comment>
<dbReference type="GO" id="GO:0106026">
    <property type="term" value="F:Gly-tRNA(Ala) deacylase activity"/>
    <property type="evidence" value="ECO:0007669"/>
    <property type="project" value="UniProtKB-UniRule"/>
</dbReference>
<comment type="caution">
    <text evidence="5">The sequence shown here is derived from an EMBL/GenBank/DDBJ whole genome shotgun (WGS) entry which is preliminary data.</text>
</comment>
<comment type="similarity">
    <text evidence="1 4">Belongs to the DTD family.</text>
</comment>
<keyword evidence="3 4" id="KW-0378">Hydrolase</keyword>
<dbReference type="EMBL" id="DWWA01000020">
    <property type="protein sequence ID" value="HJC71999.1"/>
    <property type="molecule type" value="Genomic_DNA"/>
</dbReference>
<dbReference type="InterPro" id="IPR003732">
    <property type="entry name" value="Daa-tRNA_deacyls_DTD"/>
</dbReference>
<name>A0A9D2Q371_9FIRM</name>
<comment type="subunit">
    <text evidence="4">Homodimer.</text>
</comment>
<comment type="domain">
    <text evidence="4">A Gly-cisPro motif from one monomer fits into the active site of the other monomer to allow specific chiral rejection of L-amino acids.</text>
</comment>
<accession>A0A9D2Q371</accession>
<keyword evidence="4" id="KW-0694">RNA-binding</keyword>
<dbReference type="SUPFAM" id="SSF69500">
    <property type="entry name" value="DTD-like"/>
    <property type="match status" value="1"/>
</dbReference>
<comment type="subcellular location">
    <subcellularLocation>
        <location evidence="4">Cytoplasm</location>
    </subcellularLocation>
</comment>
<dbReference type="PANTHER" id="PTHR10472:SF5">
    <property type="entry name" value="D-AMINOACYL-TRNA DEACYLASE 1"/>
    <property type="match status" value="1"/>
</dbReference>
<evidence type="ECO:0000256" key="3">
    <source>
        <dbReference type="ARBA" id="ARBA00022801"/>
    </source>
</evidence>
<keyword evidence="2 4" id="KW-0820">tRNA-binding</keyword>
<comment type="function">
    <text evidence="4">An aminoacyl-tRNA editing enzyme that deacylates mischarged D-aminoacyl-tRNAs. Also deacylates mischarged glycyl-tRNA(Ala), protecting cells against glycine mischarging by AlaRS. Acts via tRNA-based rather than protein-based catalysis; rejects L-amino acids rather than detecting D-amino acids in the active site. By recycling D-aminoacyl-tRNA to D-amino acids and free tRNA molecules, this enzyme counteracts the toxicity associated with the formation of D-aminoacyl-tRNA entities in vivo and helps enforce protein L-homochirality.</text>
</comment>
<dbReference type="GO" id="GO:0043908">
    <property type="term" value="F:Ser(Gly)-tRNA(Ala) hydrolase activity"/>
    <property type="evidence" value="ECO:0007669"/>
    <property type="project" value="UniProtKB-UniRule"/>
</dbReference>
<reference evidence="5" key="1">
    <citation type="journal article" date="2021" name="PeerJ">
        <title>Extensive microbial diversity within the chicken gut microbiome revealed by metagenomics and culture.</title>
        <authorList>
            <person name="Gilroy R."/>
            <person name="Ravi A."/>
            <person name="Getino M."/>
            <person name="Pursley I."/>
            <person name="Horton D.L."/>
            <person name="Alikhan N.F."/>
            <person name="Baker D."/>
            <person name="Gharbi K."/>
            <person name="Hall N."/>
            <person name="Watson M."/>
            <person name="Adriaenssens E.M."/>
            <person name="Foster-Nyarko E."/>
            <person name="Jarju S."/>
            <person name="Secka A."/>
            <person name="Antonio M."/>
            <person name="Oren A."/>
            <person name="Chaudhuri R.R."/>
            <person name="La Ragione R."/>
            <person name="Hildebrand F."/>
            <person name="Pallen M.J."/>
        </authorList>
    </citation>
    <scope>NUCLEOTIDE SEQUENCE</scope>
    <source>
        <strain evidence="5">5933</strain>
    </source>
</reference>
<dbReference type="EC" id="3.1.1.96" evidence="4"/>
<comment type="catalytic activity">
    <reaction evidence="4">
        <text>glycyl-tRNA(Ala) + H2O = tRNA(Ala) + glycine + H(+)</text>
        <dbReference type="Rhea" id="RHEA:53744"/>
        <dbReference type="Rhea" id="RHEA-COMP:9657"/>
        <dbReference type="Rhea" id="RHEA-COMP:13640"/>
        <dbReference type="ChEBI" id="CHEBI:15377"/>
        <dbReference type="ChEBI" id="CHEBI:15378"/>
        <dbReference type="ChEBI" id="CHEBI:57305"/>
        <dbReference type="ChEBI" id="CHEBI:78442"/>
        <dbReference type="ChEBI" id="CHEBI:78522"/>
    </reaction>
</comment>
<evidence type="ECO:0000313" key="6">
    <source>
        <dbReference type="Proteomes" id="UP000823918"/>
    </source>
</evidence>
<dbReference type="CDD" id="cd00563">
    <property type="entry name" value="Dtyr_deacylase"/>
    <property type="match status" value="1"/>
</dbReference>
<dbReference type="Pfam" id="PF02580">
    <property type="entry name" value="Tyr_Deacylase"/>
    <property type="match status" value="1"/>
</dbReference>